<dbReference type="AlphaFoldDB" id="A0A6A6WMK6"/>
<dbReference type="RefSeq" id="XP_033605901.1">
    <property type="nucleotide sequence ID" value="XM_033741305.1"/>
</dbReference>
<feature type="compositionally biased region" description="Polar residues" evidence="1">
    <location>
        <begin position="1"/>
        <end position="12"/>
    </location>
</feature>
<dbReference type="EMBL" id="ML996565">
    <property type="protein sequence ID" value="KAF2763450.1"/>
    <property type="molecule type" value="Genomic_DNA"/>
</dbReference>
<organism evidence="2 3">
    <name type="scientific">Pseudovirgaria hyperparasitica</name>
    <dbReference type="NCBI Taxonomy" id="470096"/>
    <lineage>
        <taxon>Eukaryota</taxon>
        <taxon>Fungi</taxon>
        <taxon>Dikarya</taxon>
        <taxon>Ascomycota</taxon>
        <taxon>Pezizomycotina</taxon>
        <taxon>Dothideomycetes</taxon>
        <taxon>Dothideomycetes incertae sedis</taxon>
        <taxon>Acrospermales</taxon>
        <taxon>Acrospermaceae</taxon>
        <taxon>Pseudovirgaria</taxon>
    </lineage>
</organism>
<protein>
    <submittedName>
        <fullName evidence="2">Uncharacterized protein</fullName>
    </submittedName>
</protein>
<accession>A0A6A6WMK6</accession>
<proteinExistence type="predicted"/>
<dbReference type="Proteomes" id="UP000799437">
    <property type="component" value="Unassembled WGS sequence"/>
</dbReference>
<feature type="region of interest" description="Disordered" evidence="1">
    <location>
        <begin position="44"/>
        <end position="65"/>
    </location>
</feature>
<feature type="region of interest" description="Disordered" evidence="1">
    <location>
        <begin position="1"/>
        <end position="30"/>
    </location>
</feature>
<keyword evidence="3" id="KW-1185">Reference proteome</keyword>
<gene>
    <name evidence="2" type="ORF">EJ05DRAFT_38876</name>
</gene>
<dbReference type="OrthoDB" id="3884229at2759"/>
<dbReference type="GeneID" id="54482359"/>
<sequence>MESSSRPRSTVPQERLIQISDHLAPSRNMSDNRMSLDFIIDRNVTDQGSSTDGSDNECPAQRQARHQYDDEQNAYILYLYYFFMKGGVDHDANWDAVERMFQQRFPPDTPRRHPGRGLSQTYERRQINGLNSKFYRLRDLYLPPGADLEARKRRVADLVRPYGFPPINQLIEKAQTNSMDIRPDVLHL</sequence>
<evidence type="ECO:0000313" key="2">
    <source>
        <dbReference type="EMBL" id="KAF2763450.1"/>
    </source>
</evidence>
<name>A0A6A6WMK6_9PEZI</name>
<reference evidence="2" key="1">
    <citation type="journal article" date="2020" name="Stud. Mycol.">
        <title>101 Dothideomycetes genomes: a test case for predicting lifestyles and emergence of pathogens.</title>
        <authorList>
            <person name="Haridas S."/>
            <person name="Albert R."/>
            <person name="Binder M."/>
            <person name="Bloem J."/>
            <person name="Labutti K."/>
            <person name="Salamov A."/>
            <person name="Andreopoulos B."/>
            <person name="Baker S."/>
            <person name="Barry K."/>
            <person name="Bills G."/>
            <person name="Bluhm B."/>
            <person name="Cannon C."/>
            <person name="Castanera R."/>
            <person name="Culley D."/>
            <person name="Daum C."/>
            <person name="Ezra D."/>
            <person name="Gonzalez J."/>
            <person name="Henrissat B."/>
            <person name="Kuo A."/>
            <person name="Liang C."/>
            <person name="Lipzen A."/>
            <person name="Lutzoni F."/>
            <person name="Magnuson J."/>
            <person name="Mondo S."/>
            <person name="Nolan M."/>
            <person name="Ohm R."/>
            <person name="Pangilinan J."/>
            <person name="Park H.-J."/>
            <person name="Ramirez L."/>
            <person name="Alfaro M."/>
            <person name="Sun H."/>
            <person name="Tritt A."/>
            <person name="Yoshinaga Y."/>
            <person name="Zwiers L.-H."/>
            <person name="Turgeon B."/>
            <person name="Goodwin S."/>
            <person name="Spatafora J."/>
            <person name="Crous P."/>
            <person name="Grigoriev I."/>
        </authorList>
    </citation>
    <scope>NUCLEOTIDE SEQUENCE</scope>
    <source>
        <strain evidence="2">CBS 121739</strain>
    </source>
</reference>
<evidence type="ECO:0000313" key="3">
    <source>
        <dbReference type="Proteomes" id="UP000799437"/>
    </source>
</evidence>
<evidence type="ECO:0000256" key="1">
    <source>
        <dbReference type="SAM" id="MobiDB-lite"/>
    </source>
</evidence>